<protein>
    <submittedName>
        <fullName evidence="1">Uncharacterized protein</fullName>
    </submittedName>
</protein>
<proteinExistence type="predicted"/>
<accession>A0ABV6V3Y3</accession>
<reference evidence="1 2" key="1">
    <citation type="submission" date="2024-09" db="EMBL/GenBank/DDBJ databases">
        <authorList>
            <person name="Lee S.D."/>
        </authorList>
    </citation>
    <scope>NUCLEOTIDE SEQUENCE [LARGE SCALE GENOMIC DNA]</scope>
    <source>
        <strain evidence="1 2">N1-1</strain>
    </source>
</reference>
<keyword evidence="2" id="KW-1185">Reference proteome</keyword>
<sequence>MRPSTNEVTLGVRSFRTTKGKAMLSAADSIGTSTFTPLEALAAGAAIGSLIVIVLILAFVLGSRRKEREPEPEAMPLSATRDAWATPASTPGHAPRGDATAAQHVLYLRP</sequence>
<evidence type="ECO:0000313" key="1">
    <source>
        <dbReference type="EMBL" id="MFC1408429.1"/>
    </source>
</evidence>
<dbReference type="EMBL" id="JBHEZX010000002">
    <property type="protein sequence ID" value="MFC1408429.1"/>
    <property type="molecule type" value="Genomic_DNA"/>
</dbReference>
<name>A0ABV6V3Y3_9ACTN</name>
<organism evidence="1 2">
    <name type="scientific">Streptacidiphilus alkalitolerans</name>
    <dbReference type="NCBI Taxonomy" id="3342712"/>
    <lineage>
        <taxon>Bacteria</taxon>
        <taxon>Bacillati</taxon>
        <taxon>Actinomycetota</taxon>
        <taxon>Actinomycetes</taxon>
        <taxon>Kitasatosporales</taxon>
        <taxon>Streptomycetaceae</taxon>
        <taxon>Streptacidiphilus</taxon>
    </lineage>
</organism>
<comment type="caution">
    <text evidence="1">The sequence shown here is derived from an EMBL/GenBank/DDBJ whole genome shotgun (WGS) entry which is preliminary data.</text>
</comment>
<dbReference type="Proteomes" id="UP001592582">
    <property type="component" value="Unassembled WGS sequence"/>
</dbReference>
<gene>
    <name evidence="1" type="ORF">ACEZDG_03940</name>
</gene>
<evidence type="ECO:0000313" key="2">
    <source>
        <dbReference type="Proteomes" id="UP001592582"/>
    </source>
</evidence>